<evidence type="ECO:0000313" key="2">
    <source>
        <dbReference type="Proteomes" id="UP000178656"/>
    </source>
</evidence>
<protein>
    <submittedName>
        <fullName evidence="1">Uncharacterized protein</fullName>
    </submittedName>
</protein>
<dbReference type="AlphaFoldDB" id="A0A1F5TH05"/>
<dbReference type="EMBL" id="MFGM01000006">
    <property type="protein sequence ID" value="OGF38208.1"/>
    <property type="molecule type" value="Genomic_DNA"/>
</dbReference>
<name>A0A1F5TH05_9BACT</name>
<evidence type="ECO:0000313" key="1">
    <source>
        <dbReference type="EMBL" id="OGF38208.1"/>
    </source>
</evidence>
<reference evidence="1 2" key="1">
    <citation type="journal article" date="2016" name="Nat. Commun.">
        <title>Thousands of microbial genomes shed light on interconnected biogeochemical processes in an aquifer system.</title>
        <authorList>
            <person name="Anantharaman K."/>
            <person name="Brown C.T."/>
            <person name="Hug L.A."/>
            <person name="Sharon I."/>
            <person name="Castelle C.J."/>
            <person name="Probst A.J."/>
            <person name="Thomas B.C."/>
            <person name="Singh A."/>
            <person name="Wilkins M.J."/>
            <person name="Karaoz U."/>
            <person name="Brodie E.L."/>
            <person name="Williams K.H."/>
            <person name="Hubbard S.S."/>
            <person name="Banfield J.F."/>
        </authorList>
    </citation>
    <scope>NUCLEOTIDE SEQUENCE [LARGE SCALE GENOMIC DNA]</scope>
</reference>
<comment type="caution">
    <text evidence="1">The sequence shown here is derived from an EMBL/GenBank/DDBJ whole genome shotgun (WGS) entry which is preliminary data.</text>
</comment>
<gene>
    <name evidence="1" type="ORF">A2482_03975</name>
</gene>
<sequence>MSKTRILLVIAIVLLAVVVIVLSLQKFSVSEKSQLQSLSRVDTTSTGSVISISNSKLKLGEIFVISATMNGAAAQKVVIKIDGAVAQTCEEAVKECVLNVGPFEKKDIGKHTYAVDITTARGAVESYAGEFTVSAETADAQFVEGTSGAGAIPPKNIPAVSPPTVPATPITPVVIKMEVDKIMTSGEPTEVGQVFSTTLYMKYVAPIERIVGFVDGNKFKTCENTYVCGLVLGPMNYADIGKHVYRFDITAKSGESMSVSGTFTVQALASPVQPLAPVDAIAPTVQIVASQSTAFANTTVSFKATADDSSGIKKIAIAFGNQIVKECFGVKECNYVAGPFSGITQEIKYIFGATAIDIVGNSFSTAAQYLTVKPAAQIVEPTVSFDTPDEAIQESKSTTFTMIVSPGSKQLDYVNCVVAGQVVKTCSGNCSVNLGPFTPWAGTVIKYYAKAYFTDGTTKLSAEKSLSIVDEILPTINVNFSPNQRSMYAYEQAQIASFVDAQGLEIFSHDIYVNDVVKKSCTQSICVYGDRADIMLGFQPKINAKMTFYSKVSLSNGQTVTSATGSITVKPGQAAQ</sequence>
<organism evidence="1 2">
    <name type="scientific">Candidatus Falkowbacteria bacterium RIFOXYC2_FULL_48_21</name>
    <dbReference type="NCBI Taxonomy" id="1798005"/>
    <lineage>
        <taxon>Bacteria</taxon>
        <taxon>Candidatus Falkowiibacteriota</taxon>
    </lineage>
</organism>
<dbReference type="Proteomes" id="UP000178656">
    <property type="component" value="Unassembled WGS sequence"/>
</dbReference>
<proteinExistence type="predicted"/>
<accession>A0A1F5TH05</accession>